<accession>A0ABW5GA87</accession>
<keyword evidence="7" id="KW-1185">Reference proteome</keyword>
<evidence type="ECO:0000259" key="4">
    <source>
        <dbReference type="Pfam" id="PF06722"/>
    </source>
</evidence>
<evidence type="ECO:0000256" key="3">
    <source>
        <dbReference type="ARBA" id="ARBA00022679"/>
    </source>
</evidence>
<dbReference type="Gene3D" id="3.40.50.2000">
    <property type="entry name" value="Glycogen Phosphorylase B"/>
    <property type="match status" value="2"/>
</dbReference>
<evidence type="ECO:0000256" key="1">
    <source>
        <dbReference type="ARBA" id="ARBA00006962"/>
    </source>
</evidence>
<dbReference type="PANTHER" id="PTHR48050">
    <property type="entry name" value="STEROL 3-BETA-GLUCOSYLTRANSFERASE"/>
    <property type="match status" value="1"/>
</dbReference>
<dbReference type="InterPro" id="IPR048284">
    <property type="entry name" value="EryCIII-like_N"/>
</dbReference>
<protein>
    <submittedName>
        <fullName evidence="6">Nucleotide disphospho-sugar-binding domain-containing protein</fullName>
    </submittedName>
</protein>
<dbReference type="Pfam" id="PF06722">
    <property type="entry name" value="EryCIII-like_C"/>
    <property type="match status" value="1"/>
</dbReference>
<evidence type="ECO:0000259" key="5">
    <source>
        <dbReference type="Pfam" id="PF21036"/>
    </source>
</evidence>
<sequence length="400" mass="42095">MKIMFCAAPGYGLMLPLVPLVWAARAAGHEILLATTSEMAEVGARAGLPVIDVFPARDVWAELMGKVGPGNTPPADEDLSEEEKLVAGSGNPFGVFTLTMTEGTLAAARAFGAELIVTTSDHAAGALAAIALDIPVLEVGNRVSWSMRDEDWRREHSNFATDDPLSRHLAEKLSFTAGPAKVLARIDPRAPSMGGMTAGEETDPRDGAPWWPMRYVPFNGGAVAPPWVFERPERPRVCVTLGTVVPFLSGTSNLTIVIEALGQLDVEVILAAGAADLSALGTLPANVRPAGFVPLSMFLPSCALIVHHGGSGTTAAPLYYGVPQLVLPAFADNFLSADRVAERGVGLRCDAAETDVATMRSLLERLLTEPAFAEAAAAVRDEMATQPSPAEILEKAVALV</sequence>
<feature type="domain" description="Erythromycin biosynthesis protein CIII-like C-terminal" evidence="4">
    <location>
        <begin position="257"/>
        <end position="399"/>
    </location>
</feature>
<comment type="caution">
    <text evidence="6">The sequence shown here is derived from an EMBL/GenBank/DDBJ whole genome shotgun (WGS) entry which is preliminary data.</text>
</comment>
<keyword evidence="3" id="KW-0808">Transferase</keyword>
<evidence type="ECO:0000313" key="7">
    <source>
        <dbReference type="Proteomes" id="UP001597419"/>
    </source>
</evidence>
<proteinExistence type="inferred from homology"/>
<dbReference type="CDD" id="cd03784">
    <property type="entry name" value="GT1_Gtf-like"/>
    <property type="match status" value="1"/>
</dbReference>
<organism evidence="6 7">
    <name type="scientific">Amycolatopsis samaneae</name>
    <dbReference type="NCBI Taxonomy" id="664691"/>
    <lineage>
        <taxon>Bacteria</taxon>
        <taxon>Bacillati</taxon>
        <taxon>Actinomycetota</taxon>
        <taxon>Actinomycetes</taxon>
        <taxon>Pseudonocardiales</taxon>
        <taxon>Pseudonocardiaceae</taxon>
        <taxon>Amycolatopsis</taxon>
    </lineage>
</organism>
<keyword evidence="2" id="KW-0328">Glycosyltransferase</keyword>
<comment type="similarity">
    <text evidence="1">Belongs to the glycosyltransferase 28 family.</text>
</comment>
<dbReference type="EMBL" id="JBHUKU010000002">
    <property type="protein sequence ID" value="MFD2457778.1"/>
    <property type="molecule type" value="Genomic_DNA"/>
</dbReference>
<evidence type="ECO:0000313" key="6">
    <source>
        <dbReference type="EMBL" id="MFD2457778.1"/>
    </source>
</evidence>
<dbReference type="SUPFAM" id="SSF53756">
    <property type="entry name" value="UDP-Glycosyltransferase/glycogen phosphorylase"/>
    <property type="match status" value="1"/>
</dbReference>
<evidence type="ECO:0000256" key="2">
    <source>
        <dbReference type="ARBA" id="ARBA00022676"/>
    </source>
</evidence>
<dbReference type="InterPro" id="IPR010610">
    <property type="entry name" value="EryCIII-like_C"/>
</dbReference>
<dbReference type="RefSeq" id="WP_345389405.1">
    <property type="nucleotide sequence ID" value="NZ_BAABHG010000003.1"/>
</dbReference>
<feature type="domain" description="Erythromycin biosynthesis protein CIII-like N-terminal" evidence="5">
    <location>
        <begin position="22"/>
        <end position="242"/>
    </location>
</feature>
<dbReference type="InterPro" id="IPR050426">
    <property type="entry name" value="Glycosyltransferase_28"/>
</dbReference>
<dbReference type="Pfam" id="PF21036">
    <property type="entry name" value="EryCIII-like_N"/>
    <property type="match status" value="1"/>
</dbReference>
<dbReference type="InterPro" id="IPR002213">
    <property type="entry name" value="UDP_glucos_trans"/>
</dbReference>
<reference evidence="7" key="1">
    <citation type="journal article" date="2019" name="Int. J. Syst. Evol. Microbiol.">
        <title>The Global Catalogue of Microorganisms (GCM) 10K type strain sequencing project: providing services to taxonomists for standard genome sequencing and annotation.</title>
        <authorList>
            <consortium name="The Broad Institute Genomics Platform"/>
            <consortium name="The Broad Institute Genome Sequencing Center for Infectious Disease"/>
            <person name="Wu L."/>
            <person name="Ma J."/>
        </authorList>
    </citation>
    <scope>NUCLEOTIDE SEQUENCE [LARGE SCALE GENOMIC DNA]</scope>
    <source>
        <strain evidence="7">CGMCC 4.7643</strain>
    </source>
</reference>
<gene>
    <name evidence="6" type="ORF">ACFSYJ_04165</name>
</gene>
<dbReference type="Proteomes" id="UP001597419">
    <property type="component" value="Unassembled WGS sequence"/>
</dbReference>
<name>A0ABW5GA87_9PSEU</name>
<dbReference type="PANTHER" id="PTHR48050:SF13">
    <property type="entry name" value="STEROL 3-BETA-GLUCOSYLTRANSFERASE UGT80A2"/>
    <property type="match status" value="1"/>
</dbReference>